<gene>
    <name evidence="2" type="ORF">E2493_02740</name>
</gene>
<keyword evidence="1" id="KW-0812">Transmembrane</keyword>
<accession>A0A4Y8ZWN3</accession>
<keyword evidence="1" id="KW-0472">Membrane</keyword>
<dbReference type="Proteomes" id="UP000298213">
    <property type="component" value="Unassembled WGS sequence"/>
</dbReference>
<feature type="transmembrane region" description="Helical" evidence="1">
    <location>
        <begin position="71"/>
        <end position="90"/>
    </location>
</feature>
<evidence type="ECO:0000256" key="1">
    <source>
        <dbReference type="SAM" id="Phobius"/>
    </source>
</evidence>
<sequence>MIEEPAPLAIATASRSLLRSVLVPTLWFANATSGLFGLGILLFGTAKLQSWNVEAADRFGTTLARVDTAEITALTAVVVALVGLNVVAFMRVTQQKRSIQEHFLGLLAESMAPSERLGILKMLR</sequence>
<evidence type="ECO:0000313" key="2">
    <source>
        <dbReference type="EMBL" id="TFI59772.1"/>
    </source>
</evidence>
<reference evidence="2 3" key="1">
    <citation type="submission" date="2019-03" db="EMBL/GenBank/DDBJ databases">
        <title>Genome sequence of Sphingomonas sp. 17J27-24.</title>
        <authorList>
            <person name="Kim M."/>
            <person name="Maeng S."/>
            <person name="Sathiyaraj S."/>
        </authorList>
    </citation>
    <scope>NUCLEOTIDE SEQUENCE [LARGE SCALE GENOMIC DNA]</scope>
    <source>
        <strain evidence="2 3">17J27-24</strain>
    </source>
</reference>
<keyword evidence="3" id="KW-1185">Reference proteome</keyword>
<dbReference type="EMBL" id="SPDV01000003">
    <property type="protein sequence ID" value="TFI59772.1"/>
    <property type="molecule type" value="Genomic_DNA"/>
</dbReference>
<organism evidence="2 3">
    <name type="scientific">Sphingomonas parva</name>
    <dbReference type="NCBI Taxonomy" id="2555898"/>
    <lineage>
        <taxon>Bacteria</taxon>
        <taxon>Pseudomonadati</taxon>
        <taxon>Pseudomonadota</taxon>
        <taxon>Alphaproteobacteria</taxon>
        <taxon>Sphingomonadales</taxon>
        <taxon>Sphingomonadaceae</taxon>
        <taxon>Sphingomonas</taxon>
    </lineage>
</organism>
<evidence type="ECO:0000313" key="3">
    <source>
        <dbReference type="Proteomes" id="UP000298213"/>
    </source>
</evidence>
<protein>
    <submittedName>
        <fullName evidence="2">Uncharacterized protein</fullName>
    </submittedName>
</protein>
<dbReference type="AlphaFoldDB" id="A0A4Y8ZWN3"/>
<keyword evidence="1" id="KW-1133">Transmembrane helix</keyword>
<dbReference type="RefSeq" id="WP_135083480.1">
    <property type="nucleotide sequence ID" value="NZ_SPDV01000003.1"/>
</dbReference>
<name>A0A4Y8ZWN3_9SPHN</name>
<comment type="caution">
    <text evidence="2">The sequence shown here is derived from an EMBL/GenBank/DDBJ whole genome shotgun (WGS) entry which is preliminary data.</text>
</comment>
<feature type="transmembrane region" description="Helical" evidence="1">
    <location>
        <begin position="21"/>
        <end position="43"/>
    </location>
</feature>
<proteinExistence type="predicted"/>